<evidence type="ECO:0000256" key="1">
    <source>
        <dbReference type="SAM" id="Phobius"/>
    </source>
</evidence>
<evidence type="ECO:0008006" key="4">
    <source>
        <dbReference type="Google" id="ProtNLM"/>
    </source>
</evidence>
<gene>
    <name evidence="2" type="ORF">GCM10025874_06500</name>
</gene>
<sequence length="154" mass="16274">MAAGAGRALLQPARHFWRGYRLNALPVLRWWVPALGAATVLGINLLGADAVPGGEVLGAITVVLLVVLLLVAANALVITALYALRTRDVLRLAAYYVVRSPRSTLATLALAVVIAASLVLLSELVPILLSAVLALVLLHGTRPIRSDIEENFVS</sequence>
<feature type="transmembrane region" description="Helical" evidence="1">
    <location>
        <begin position="105"/>
        <end position="138"/>
    </location>
</feature>
<accession>A0AA37URW1</accession>
<evidence type="ECO:0000313" key="2">
    <source>
        <dbReference type="EMBL" id="GMA27397.1"/>
    </source>
</evidence>
<organism evidence="2 3">
    <name type="scientific">Arenivirga flava</name>
    <dbReference type="NCBI Taxonomy" id="1930060"/>
    <lineage>
        <taxon>Bacteria</taxon>
        <taxon>Bacillati</taxon>
        <taxon>Actinomycetota</taxon>
        <taxon>Actinomycetes</taxon>
        <taxon>Micrococcales</taxon>
        <taxon>Microbacteriaceae</taxon>
        <taxon>Arenivirga</taxon>
    </lineage>
</organism>
<dbReference type="AlphaFoldDB" id="A0AA37URW1"/>
<proteinExistence type="predicted"/>
<keyword evidence="3" id="KW-1185">Reference proteome</keyword>
<keyword evidence="1" id="KW-0812">Transmembrane</keyword>
<evidence type="ECO:0000313" key="3">
    <source>
        <dbReference type="Proteomes" id="UP001157160"/>
    </source>
</evidence>
<dbReference type="Proteomes" id="UP001157160">
    <property type="component" value="Unassembled WGS sequence"/>
</dbReference>
<feature type="transmembrane region" description="Helical" evidence="1">
    <location>
        <begin position="27"/>
        <end position="47"/>
    </location>
</feature>
<name>A0AA37URW1_9MICO</name>
<keyword evidence="1" id="KW-1133">Transmembrane helix</keyword>
<dbReference type="EMBL" id="BSUL01000001">
    <property type="protein sequence ID" value="GMA27397.1"/>
    <property type="molecule type" value="Genomic_DNA"/>
</dbReference>
<comment type="caution">
    <text evidence="2">The sequence shown here is derived from an EMBL/GenBank/DDBJ whole genome shotgun (WGS) entry which is preliminary data.</text>
</comment>
<feature type="transmembrane region" description="Helical" evidence="1">
    <location>
        <begin position="59"/>
        <end position="84"/>
    </location>
</feature>
<dbReference type="RefSeq" id="WP_284229962.1">
    <property type="nucleotide sequence ID" value="NZ_BSUL01000001.1"/>
</dbReference>
<keyword evidence="1" id="KW-0472">Membrane</keyword>
<reference evidence="2 3" key="1">
    <citation type="journal article" date="2014" name="Int. J. Syst. Evol. Microbiol.">
        <title>Complete genome sequence of Corynebacterium casei LMG S-19264T (=DSM 44701T), isolated from a smear-ripened cheese.</title>
        <authorList>
            <consortium name="US DOE Joint Genome Institute (JGI-PGF)"/>
            <person name="Walter F."/>
            <person name="Albersmeier A."/>
            <person name="Kalinowski J."/>
            <person name="Ruckert C."/>
        </authorList>
    </citation>
    <scope>NUCLEOTIDE SEQUENCE [LARGE SCALE GENOMIC DNA]</scope>
    <source>
        <strain evidence="2 3">NBRC 112289</strain>
    </source>
</reference>
<protein>
    <recommendedName>
        <fullName evidence="4">DUF624 domain-containing protein</fullName>
    </recommendedName>
</protein>